<name>A0A4R0YNR4_9GAMM</name>
<feature type="chain" id="PRO_5020582278" evidence="1">
    <location>
        <begin position="34"/>
        <end position="363"/>
    </location>
</feature>
<dbReference type="AlphaFoldDB" id="A0A4R0YNR4"/>
<evidence type="ECO:0000256" key="1">
    <source>
        <dbReference type="SAM" id="SignalP"/>
    </source>
</evidence>
<dbReference type="InterPro" id="IPR002816">
    <property type="entry name" value="TraB/PrgY/GumN_fam"/>
</dbReference>
<feature type="signal peptide" evidence="1">
    <location>
        <begin position="1"/>
        <end position="33"/>
    </location>
</feature>
<reference evidence="2 3" key="1">
    <citation type="submission" date="2019-02" db="EMBL/GenBank/DDBJ databases">
        <title>Dyella amyloliquefaciens sp. nov., isolated from forest soil.</title>
        <authorList>
            <person name="Gao Z.-H."/>
            <person name="Qiu L.-H."/>
        </authorList>
    </citation>
    <scope>NUCLEOTIDE SEQUENCE [LARGE SCALE GENOMIC DNA]</scope>
    <source>
        <strain evidence="2 3">KACC 12747</strain>
    </source>
</reference>
<dbReference type="Pfam" id="PF01963">
    <property type="entry name" value="TraB_PrgY_gumN"/>
    <property type="match status" value="1"/>
</dbReference>
<keyword evidence="3" id="KW-1185">Reference proteome</keyword>
<dbReference type="CDD" id="cd14788">
    <property type="entry name" value="GumN"/>
    <property type="match status" value="1"/>
</dbReference>
<dbReference type="EMBL" id="SJTG01000005">
    <property type="protein sequence ID" value="TCI07479.1"/>
    <property type="molecule type" value="Genomic_DNA"/>
</dbReference>
<sequence length="363" mass="39151">MPPVTCAHPRPGRPRLRALLALLLLAGTTPAFAQSNAPATPSTAQAVNLDAVSVSGVQPGPGLWKVSKGDHVMWVLGTLSPLPDHMQWKTDEVEQTIAGSQEVLGPPSVSLKPKTNFFGKLFLLPSLVGARKNPDGQTLQQAVPAPDYARWLVLKQQYLGNDRGVEDWRPIFAAVQLYDKAIKRHGLTASGGVKDTVRDLAKKHGVKFTVARYTMLVEEPRNAVKTFKTSPMDDRECFGRTLDTVERDMGRITARANAWATGDIEALRGLPMNDQREACIAAVTEAGFAKQLGFSDVQRKAQATWLAAAEQALGSNAQTFALLPMEEVLSPRGLMARLKAGGYQVEAPDGSDEAGADAQTTHP</sequence>
<proteinExistence type="predicted"/>
<keyword evidence="1" id="KW-0732">Signal</keyword>
<gene>
    <name evidence="2" type="ORF">EZM97_32980</name>
</gene>
<accession>A0A4R0YNR4</accession>
<protein>
    <submittedName>
        <fullName evidence="2">TraB/GumN family protein</fullName>
    </submittedName>
</protein>
<dbReference type="Proteomes" id="UP000291822">
    <property type="component" value="Unassembled WGS sequence"/>
</dbReference>
<comment type="caution">
    <text evidence="2">The sequence shown here is derived from an EMBL/GenBank/DDBJ whole genome shotgun (WGS) entry which is preliminary data.</text>
</comment>
<evidence type="ECO:0000313" key="2">
    <source>
        <dbReference type="EMBL" id="TCI07479.1"/>
    </source>
</evidence>
<evidence type="ECO:0000313" key="3">
    <source>
        <dbReference type="Proteomes" id="UP000291822"/>
    </source>
</evidence>
<organism evidence="2 3">
    <name type="scientific">Dyella soli</name>
    <dbReference type="NCBI Taxonomy" id="522319"/>
    <lineage>
        <taxon>Bacteria</taxon>
        <taxon>Pseudomonadati</taxon>
        <taxon>Pseudomonadota</taxon>
        <taxon>Gammaproteobacteria</taxon>
        <taxon>Lysobacterales</taxon>
        <taxon>Rhodanobacteraceae</taxon>
        <taxon>Dyella</taxon>
    </lineage>
</organism>
<dbReference type="RefSeq" id="WP_131412932.1">
    <property type="nucleotide sequence ID" value="NZ_SJTG01000005.1"/>
</dbReference>